<dbReference type="Pfam" id="PF04432">
    <property type="entry name" value="FrhB_FdhB_C"/>
    <property type="match status" value="1"/>
</dbReference>
<evidence type="ECO:0000313" key="2">
    <source>
        <dbReference type="EMBL" id="MPL94966.1"/>
    </source>
</evidence>
<dbReference type="PANTHER" id="PTHR31332:SF0">
    <property type="entry name" value="7-HYDROXYMETHYL CHLOROPHYLL A REDUCTASE, CHLOROPLASTIC"/>
    <property type="match status" value="1"/>
</dbReference>
<dbReference type="InterPro" id="IPR007516">
    <property type="entry name" value="Co_F420_Hydgase/DH_bsu_N"/>
</dbReference>
<dbReference type="AlphaFoldDB" id="A0A644VUE1"/>
<dbReference type="Gene3D" id="3.30.70.20">
    <property type="match status" value="1"/>
</dbReference>
<name>A0A644VUE1_9ZZZZ</name>
<evidence type="ECO:0000259" key="1">
    <source>
        <dbReference type="PROSITE" id="PS51379"/>
    </source>
</evidence>
<protein>
    <recommendedName>
        <fullName evidence="1">4Fe-4S ferredoxin-type domain-containing protein</fullName>
    </recommendedName>
</protein>
<dbReference type="InterPro" id="IPR017900">
    <property type="entry name" value="4Fe4S_Fe_S_CS"/>
</dbReference>
<dbReference type="Pfam" id="PF04422">
    <property type="entry name" value="FrhB_FdhB_N"/>
    <property type="match status" value="1"/>
</dbReference>
<gene>
    <name evidence="2" type="ORF">SDC9_41129</name>
</gene>
<feature type="domain" description="4Fe-4S ferredoxin-type" evidence="1">
    <location>
        <begin position="5"/>
        <end position="34"/>
    </location>
</feature>
<sequence>MTTIIETTVKNGFCCGCGVCAGVCPSQNLAMDWNIYGEYNPVRLQDCKHECGLCVTVCPFADGNPNEDDLGKLLYGNIPQIHHRSETGYFLSIRAGAVINDAMRLRSASGGLATWFLDELLRRDIVDAVICVHHYDEPRKLFKFVVARSIDAIHEGAGSVYYPVEISEVLQYIRHNPGRYAIIGLPCLLKGLRLAQTKSVVLRERIVMMVGLACANQKSTYFTRYAAWKAGIPDGELAGISYRKKNPENSLARFFTFQFRNSMGKVITQKWDDEIGLMYHNRFCTIHSCDCCDDMFAECADVCFMDAWLPEYICEPRGTSVWIARSMMANELLIEGVAQGLICDREVNFEEMLAGQSSMRWKRELLGYRLTLMHNAGETVPTKRVVPTEGKILSKLEKARCKAAFEIQRDGKKIFVTSGYAEVGVWFSSVWNNVSWYVKLGRRVGKYYGMCVTLGKYFVSKWKN</sequence>
<feature type="domain" description="4Fe-4S ferredoxin-type" evidence="1">
    <location>
        <begin position="39"/>
        <end position="68"/>
    </location>
</feature>
<dbReference type="InterPro" id="IPR007525">
    <property type="entry name" value="FrhB_FdhB_C"/>
</dbReference>
<comment type="caution">
    <text evidence="2">The sequence shown here is derived from an EMBL/GenBank/DDBJ whole genome shotgun (WGS) entry which is preliminary data.</text>
</comment>
<dbReference type="PROSITE" id="PS00198">
    <property type="entry name" value="4FE4S_FER_1"/>
    <property type="match status" value="1"/>
</dbReference>
<reference evidence="2" key="1">
    <citation type="submission" date="2019-08" db="EMBL/GenBank/DDBJ databases">
        <authorList>
            <person name="Kucharzyk K."/>
            <person name="Murdoch R.W."/>
            <person name="Higgins S."/>
            <person name="Loffler F."/>
        </authorList>
    </citation>
    <scope>NUCLEOTIDE SEQUENCE</scope>
</reference>
<accession>A0A644VUE1</accession>
<dbReference type="EMBL" id="VSSQ01000449">
    <property type="protein sequence ID" value="MPL94966.1"/>
    <property type="molecule type" value="Genomic_DNA"/>
</dbReference>
<dbReference type="PROSITE" id="PS51379">
    <property type="entry name" value="4FE4S_FER_2"/>
    <property type="match status" value="2"/>
</dbReference>
<proteinExistence type="predicted"/>
<dbReference type="InterPro" id="IPR045220">
    <property type="entry name" value="FRHB/FDHB/HCAR-like"/>
</dbReference>
<dbReference type="InterPro" id="IPR017896">
    <property type="entry name" value="4Fe4S_Fe-S-bd"/>
</dbReference>
<dbReference type="PANTHER" id="PTHR31332">
    <property type="entry name" value="7-HYDROXYMETHYL CHLOROPHYLL A REDUCTASE, CHLOROPLASTIC"/>
    <property type="match status" value="1"/>
</dbReference>
<organism evidence="2">
    <name type="scientific">bioreactor metagenome</name>
    <dbReference type="NCBI Taxonomy" id="1076179"/>
    <lineage>
        <taxon>unclassified sequences</taxon>
        <taxon>metagenomes</taxon>
        <taxon>ecological metagenomes</taxon>
    </lineage>
</organism>
<dbReference type="GO" id="GO:0052592">
    <property type="term" value="F:oxidoreductase activity, acting on CH or CH2 groups, with an iron-sulfur protein as acceptor"/>
    <property type="evidence" value="ECO:0007669"/>
    <property type="project" value="TreeGrafter"/>
</dbReference>
<dbReference type="SUPFAM" id="SSF54862">
    <property type="entry name" value="4Fe-4S ferredoxins"/>
    <property type="match status" value="1"/>
</dbReference>